<dbReference type="PANTHER" id="PTHR42811">
    <property type="entry name" value="SERINE ACETYLTRANSFERASE"/>
    <property type="match status" value="1"/>
</dbReference>
<evidence type="ECO:0000256" key="3">
    <source>
        <dbReference type="ARBA" id="ARBA00013266"/>
    </source>
</evidence>
<reference evidence="11 12" key="1">
    <citation type="submission" date="2024-04" db="EMBL/GenBank/DDBJ databases">
        <title>Draft genome sequence of Sessilibacter corallicola NBRC 116591.</title>
        <authorList>
            <person name="Miyakawa T."/>
            <person name="Kusuya Y."/>
            <person name="Miura T."/>
        </authorList>
    </citation>
    <scope>NUCLEOTIDE SEQUENCE [LARGE SCALE GENOMIC DNA]</scope>
    <source>
        <strain evidence="11 12">KU-00831-HH</strain>
    </source>
</reference>
<evidence type="ECO:0000256" key="8">
    <source>
        <dbReference type="ARBA" id="ARBA00023315"/>
    </source>
</evidence>
<dbReference type="InterPro" id="IPR018357">
    <property type="entry name" value="Hexapep_transf_CS"/>
</dbReference>
<keyword evidence="6" id="KW-0808">Transferase</keyword>
<keyword evidence="5" id="KW-0028">Amino-acid biosynthesis</keyword>
<dbReference type="InterPro" id="IPR042122">
    <property type="entry name" value="Ser_AcTrfase_N_sf"/>
</dbReference>
<dbReference type="Pfam" id="PF00132">
    <property type="entry name" value="Hexapep"/>
    <property type="match status" value="1"/>
</dbReference>
<dbReference type="InterPro" id="IPR010493">
    <property type="entry name" value="Ser_AcTrfase_N"/>
</dbReference>
<evidence type="ECO:0000256" key="5">
    <source>
        <dbReference type="ARBA" id="ARBA00022605"/>
    </source>
</evidence>
<sequence length="261" mass="28199">MLTTQLNGIWPKIKEEAKKASMAEPGLASHYHCTVLKHENFTQSITYILAGLLASEDLPDMLVREVCEEAMAADAAIETSMLEDINASVERDAACDEYLTPLLHYKGYHALQAYRISHWLWQQGRKPLALFFQNRVSEIFDVDIHPAANIGHGIMIDHATGVVIGETTVIENDVSMLHSVTLGGSGCTSKKRHPTIGRGVMIGAGSKILGNVNVGEAAKVAAGSLVRKDVPSYSTVAGVPAKIVGKCRLQPAKTMDQQIPG</sequence>
<evidence type="ECO:0000256" key="4">
    <source>
        <dbReference type="ARBA" id="ARBA00018522"/>
    </source>
</evidence>
<dbReference type="RefSeq" id="WP_353301289.1">
    <property type="nucleotide sequence ID" value="NZ_BAABWN010000001.1"/>
</dbReference>
<dbReference type="Proteomes" id="UP001465153">
    <property type="component" value="Unassembled WGS sequence"/>
</dbReference>
<comment type="pathway">
    <text evidence="1">Amino-acid biosynthesis; L-cysteine biosynthesis; L-cysteine from L-serine: step 1/2.</text>
</comment>
<evidence type="ECO:0000256" key="1">
    <source>
        <dbReference type="ARBA" id="ARBA00004876"/>
    </source>
</evidence>
<dbReference type="Pfam" id="PF06426">
    <property type="entry name" value="SATase_N"/>
    <property type="match status" value="1"/>
</dbReference>
<dbReference type="NCBIfam" id="NF041874">
    <property type="entry name" value="EPS_EpsC"/>
    <property type="match status" value="1"/>
</dbReference>
<evidence type="ECO:0000313" key="11">
    <source>
        <dbReference type="EMBL" id="GAA6166319.1"/>
    </source>
</evidence>
<accession>A0ABQ0A3V0</accession>
<dbReference type="InterPro" id="IPR011004">
    <property type="entry name" value="Trimer_LpxA-like_sf"/>
</dbReference>
<dbReference type="InterPro" id="IPR001451">
    <property type="entry name" value="Hexapep"/>
</dbReference>
<evidence type="ECO:0000259" key="10">
    <source>
        <dbReference type="SMART" id="SM00971"/>
    </source>
</evidence>
<organism evidence="11 12">
    <name type="scientific">Sessilibacter corallicola</name>
    <dbReference type="NCBI Taxonomy" id="2904075"/>
    <lineage>
        <taxon>Bacteria</taxon>
        <taxon>Pseudomonadati</taxon>
        <taxon>Pseudomonadota</taxon>
        <taxon>Gammaproteobacteria</taxon>
        <taxon>Cellvibrionales</taxon>
        <taxon>Cellvibrionaceae</taxon>
        <taxon>Sessilibacter</taxon>
    </lineage>
</organism>
<evidence type="ECO:0000256" key="7">
    <source>
        <dbReference type="ARBA" id="ARBA00022737"/>
    </source>
</evidence>
<keyword evidence="7" id="KW-0677">Repeat</keyword>
<dbReference type="PROSITE" id="PS00101">
    <property type="entry name" value="HEXAPEP_TRANSFERASES"/>
    <property type="match status" value="1"/>
</dbReference>
<evidence type="ECO:0000256" key="9">
    <source>
        <dbReference type="ARBA" id="ARBA00049486"/>
    </source>
</evidence>
<keyword evidence="12" id="KW-1185">Reference proteome</keyword>
<dbReference type="NCBIfam" id="TIGR01172">
    <property type="entry name" value="cysE"/>
    <property type="match status" value="1"/>
</dbReference>
<proteinExistence type="inferred from homology"/>
<dbReference type="EC" id="2.3.1.30" evidence="3"/>
<evidence type="ECO:0000256" key="6">
    <source>
        <dbReference type="ARBA" id="ARBA00022679"/>
    </source>
</evidence>
<gene>
    <name evidence="11" type="primary">cysE_1</name>
    <name evidence="11" type="ORF">NBRC116591_01290</name>
</gene>
<dbReference type="Gene3D" id="1.10.3130.10">
    <property type="entry name" value="serine acetyltransferase, domain 1"/>
    <property type="match status" value="1"/>
</dbReference>
<dbReference type="InterPro" id="IPR053376">
    <property type="entry name" value="Serine_acetyltransferase"/>
</dbReference>
<feature type="domain" description="Serine acetyltransferase N-terminal" evidence="10">
    <location>
        <begin position="9"/>
        <end position="113"/>
    </location>
</feature>
<comment type="similarity">
    <text evidence="2">Belongs to the transferase hexapeptide repeat family.</text>
</comment>
<dbReference type="Gene3D" id="2.160.10.10">
    <property type="entry name" value="Hexapeptide repeat proteins"/>
    <property type="match status" value="1"/>
</dbReference>
<dbReference type="InterPro" id="IPR045304">
    <property type="entry name" value="LbH_SAT"/>
</dbReference>
<name>A0ABQ0A3V0_9GAMM</name>
<evidence type="ECO:0000313" key="12">
    <source>
        <dbReference type="Proteomes" id="UP001465153"/>
    </source>
</evidence>
<comment type="caution">
    <text evidence="11">The sequence shown here is derived from an EMBL/GenBank/DDBJ whole genome shotgun (WGS) entry which is preliminary data.</text>
</comment>
<keyword evidence="8" id="KW-0012">Acyltransferase</keyword>
<dbReference type="InterPro" id="IPR005881">
    <property type="entry name" value="Ser_O-AcTrfase"/>
</dbReference>
<comment type="catalytic activity">
    <reaction evidence="9">
        <text>L-serine + acetyl-CoA = O-acetyl-L-serine + CoA</text>
        <dbReference type="Rhea" id="RHEA:24560"/>
        <dbReference type="ChEBI" id="CHEBI:33384"/>
        <dbReference type="ChEBI" id="CHEBI:57287"/>
        <dbReference type="ChEBI" id="CHEBI:57288"/>
        <dbReference type="ChEBI" id="CHEBI:58340"/>
        <dbReference type="EC" id="2.3.1.30"/>
    </reaction>
</comment>
<dbReference type="SUPFAM" id="SSF51161">
    <property type="entry name" value="Trimeric LpxA-like enzymes"/>
    <property type="match status" value="1"/>
</dbReference>
<evidence type="ECO:0000256" key="2">
    <source>
        <dbReference type="ARBA" id="ARBA00007274"/>
    </source>
</evidence>
<protein>
    <recommendedName>
        <fullName evidence="4">Serine acetyltransferase</fullName>
        <ecNumber evidence="3">2.3.1.30</ecNumber>
    </recommendedName>
</protein>
<dbReference type="CDD" id="cd03354">
    <property type="entry name" value="LbH_SAT"/>
    <property type="match status" value="1"/>
</dbReference>
<dbReference type="EMBL" id="BAABWN010000001">
    <property type="protein sequence ID" value="GAA6166319.1"/>
    <property type="molecule type" value="Genomic_DNA"/>
</dbReference>
<dbReference type="SMART" id="SM00971">
    <property type="entry name" value="SATase_N"/>
    <property type="match status" value="1"/>
</dbReference>